<gene>
    <name evidence="6" type="ORF">DFH08DRAFT_974614</name>
</gene>
<keyword evidence="2" id="KW-0863">Zinc-finger</keyword>
<dbReference type="Pfam" id="PF00569">
    <property type="entry name" value="ZZ"/>
    <property type="match status" value="1"/>
</dbReference>
<feature type="region of interest" description="Disordered" evidence="4">
    <location>
        <begin position="456"/>
        <end position="475"/>
    </location>
</feature>
<name>A0AAD6Z6P3_9AGAR</name>
<accession>A0AAD6Z6P3</accession>
<dbReference type="SMART" id="SM00291">
    <property type="entry name" value="ZnF_ZZ"/>
    <property type="match status" value="1"/>
</dbReference>
<evidence type="ECO:0000256" key="4">
    <source>
        <dbReference type="SAM" id="MobiDB-lite"/>
    </source>
</evidence>
<evidence type="ECO:0000259" key="5">
    <source>
        <dbReference type="SMART" id="SM00291"/>
    </source>
</evidence>
<dbReference type="Pfam" id="PF24355">
    <property type="entry name" value="DUF7514"/>
    <property type="match status" value="1"/>
</dbReference>
<dbReference type="GO" id="GO:0008270">
    <property type="term" value="F:zinc ion binding"/>
    <property type="evidence" value="ECO:0007669"/>
    <property type="project" value="UniProtKB-KW"/>
</dbReference>
<keyword evidence="1" id="KW-0479">Metal-binding</keyword>
<reference evidence="6" key="1">
    <citation type="submission" date="2023-03" db="EMBL/GenBank/DDBJ databases">
        <title>Massive genome expansion in bonnet fungi (Mycena s.s.) driven by repeated elements and novel gene families across ecological guilds.</title>
        <authorList>
            <consortium name="Lawrence Berkeley National Laboratory"/>
            <person name="Harder C.B."/>
            <person name="Miyauchi S."/>
            <person name="Viragh M."/>
            <person name="Kuo A."/>
            <person name="Thoen E."/>
            <person name="Andreopoulos B."/>
            <person name="Lu D."/>
            <person name="Skrede I."/>
            <person name="Drula E."/>
            <person name="Henrissat B."/>
            <person name="Morin E."/>
            <person name="Kohler A."/>
            <person name="Barry K."/>
            <person name="LaButti K."/>
            <person name="Morin E."/>
            <person name="Salamov A."/>
            <person name="Lipzen A."/>
            <person name="Mereny Z."/>
            <person name="Hegedus B."/>
            <person name="Baldrian P."/>
            <person name="Stursova M."/>
            <person name="Weitz H."/>
            <person name="Taylor A."/>
            <person name="Grigoriev I.V."/>
            <person name="Nagy L.G."/>
            <person name="Martin F."/>
            <person name="Kauserud H."/>
        </authorList>
    </citation>
    <scope>NUCLEOTIDE SEQUENCE</scope>
    <source>
        <strain evidence="6">CBHHK002</strain>
    </source>
</reference>
<evidence type="ECO:0000313" key="6">
    <source>
        <dbReference type="EMBL" id="KAJ7310015.1"/>
    </source>
</evidence>
<feature type="region of interest" description="Disordered" evidence="4">
    <location>
        <begin position="85"/>
        <end position="114"/>
    </location>
</feature>
<keyword evidence="3" id="KW-0862">Zinc</keyword>
<dbReference type="InterPro" id="IPR000433">
    <property type="entry name" value="Znf_ZZ"/>
</dbReference>
<organism evidence="6 7">
    <name type="scientific">Mycena albidolilacea</name>
    <dbReference type="NCBI Taxonomy" id="1033008"/>
    <lineage>
        <taxon>Eukaryota</taxon>
        <taxon>Fungi</taxon>
        <taxon>Dikarya</taxon>
        <taxon>Basidiomycota</taxon>
        <taxon>Agaricomycotina</taxon>
        <taxon>Agaricomycetes</taxon>
        <taxon>Agaricomycetidae</taxon>
        <taxon>Agaricales</taxon>
        <taxon>Marasmiineae</taxon>
        <taxon>Mycenaceae</taxon>
        <taxon>Mycena</taxon>
    </lineage>
</organism>
<dbReference type="Proteomes" id="UP001218218">
    <property type="component" value="Unassembled WGS sequence"/>
</dbReference>
<dbReference type="InterPro" id="IPR055936">
    <property type="entry name" value="DUF7514"/>
</dbReference>
<dbReference type="AlphaFoldDB" id="A0AAD6Z6P3"/>
<protein>
    <recommendedName>
        <fullName evidence="5">ZZ-type domain-containing protein</fullName>
    </recommendedName>
</protein>
<dbReference type="InterPro" id="IPR043145">
    <property type="entry name" value="Znf_ZZ_sf"/>
</dbReference>
<evidence type="ECO:0000256" key="3">
    <source>
        <dbReference type="ARBA" id="ARBA00022833"/>
    </source>
</evidence>
<feature type="compositionally biased region" description="Polar residues" evidence="4">
    <location>
        <begin position="85"/>
        <end position="94"/>
    </location>
</feature>
<dbReference type="Gene3D" id="3.30.60.90">
    <property type="match status" value="1"/>
</dbReference>
<evidence type="ECO:0000256" key="2">
    <source>
        <dbReference type="ARBA" id="ARBA00022771"/>
    </source>
</evidence>
<proteinExistence type="predicted"/>
<evidence type="ECO:0000313" key="7">
    <source>
        <dbReference type="Proteomes" id="UP001218218"/>
    </source>
</evidence>
<evidence type="ECO:0000256" key="1">
    <source>
        <dbReference type="ARBA" id="ARBA00022723"/>
    </source>
</evidence>
<dbReference type="SUPFAM" id="SSF57850">
    <property type="entry name" value="RING/U-box"/>
    <property type="match status" value="1"/>
</dbReference>
<keyword evidence="7" id="KW-1185">Reference proteome</keyword>
<sequence length="524" mass="55242">MSPGYFGCNVCLRPILPADPRIQCLDCQEYDLCANCAVGGDEFSSGHHPTHRMCVFRSSGGGAQAPVASSSVAIVYRIAKTPSNAHTSLNSSHPAPQDFAPPASTPPPPHAFHHYSQSQGVAYEAPVLPPRQSMVITPSPFMSGNSGNNTPPPDTSFSTSAYTMPPRDAQPPNMDAGAALPQSMSRSIAEVTFAQTPLPSPDSRLVQPGNTLAAQAQADIQPQFRSSAQATAIERGTTQTMAPRSISSPPPPPPTAWGPFFETDMSPSPVFTVLMDAIFAYLDTRRTGSLTPEVYSRFLINQGYLGKQNIWNSNLVASMGKTKEECADAALKRAFDLFGIQYILRPRARDAPSPPADVKGQFQSLSASFARAISPAAPAAGMPLLTRTGFFNITAVEVLCDPARHYTGLAHVVQMYESGLGAVVRGWGTPLPRGVLPDEPDPRMLARIARVQAAVKEKRQSSRSSSGQWGQSGPGGLGSGVAGGLLSVAAYTRNAVGKIDAQGAVNVLNAAGNAAYIIGAVTND</sequence>
<comment type="caution">
    <text evidence="6">The sequence shown here is derived from an EMBL/GenBank/DDBJ whole genome shotgun (WGS) entry which is preliminary data.</text>
</comment>
<dbReference type="EMBL" id="JARIHO010000080">
    <property type="protein sequence ID" value="KAJ7310015.1"/>
    <property type="molecule type" value="Genomic_DNA"/>
</dbReference>
<feature type="domain" description="ZZ-type" evidence="5">
    <location>
        <begin position="2"/>
        <end position="53"/>
    </location>
</feature>